<gene>
    <name evidence="1" type="ORF">A8C32_14575</name>
</gene>
<proteinExistence type="predicted"/>
<dbReference type="AlphaFoldDB" id="A0A1E5TCL0"/>
<name>A0A1E5TCL0_9FLAO</name>
<organism evidence="1 2">
    <name type="scientific">Flavivirga aquatica</name>
    <dbReference type="NCBI Taxonomy" id="1849968"/>
    <lineage>
        <taxon>Bacteria</taxon>
        <taxon>Pseudomonadati</taxon>
        <taxon>Bacteroidota</taxon>
        <taxon>Flavobacteriia</taxon>
        <taxon>Flavobacteriales</taxon>
        <taxon>Flavobacteriaceae</taxon>
        <taxon>Flavivirga</taxon>
    </lineage>
</organism>
<protein>
    <submittedName>
        <fullName evidence="1">Uncharacterized protein</fullName>
    </submittedName>
</protein>
<evidence type="ECO:0000313" key="2">
    <source>
        <dbReference type="Proteomes" id="UP000095713"/>
    </source>
</evidence>
<dbReference type="Proteomes" id="UP000095713">
    <property type="component" value="Unassembled WGS sequence"/>
</dbReference>
<comment type="caution">
    <text evidence="1">The sequence shown here is derived from an EMBL/GenBank/DDBJ whole genome shotgun (WGS) entry which is preliminary data.</text>
</comment>
<reference evidence="1 2" key="1">
    <citation type="submission" date="2016-05" db="EMBL/GenBank/DDBJ databases">
        <title>Draft Genome Sequence of Algibacter sp. Strain SK-16 Isolated from the Surface Water of Aburatsubo Inlet.</title>
        <authorList>
            <person name="Wong S.-K."/>
            <person name="Yoshizawa S."/>
            <person name="Nakajima Y."/>
            <person name="Ogura Y."/>
            <person name="Tetsuya H."/>
            <person name="Hamasaki K."/>
        </authorList>
    </citation>
    <scope>NUCLEOTIDE SEQUENCE [LARGE SCALE GENOMIC DNA]</scope>
    <source>
        <strain evidence="1 2">SK-16</strain>
    </source>
</reference>
<accession>A0A1E5TCL0</accession>
<evidence type="ECO:0000313" key="1">
    <source>
        <dbReference type="EMBL" id="OEK09105.1"/>
    </source>
</evidence>
<keyword evidence="2" id="KW-1185">Reference proteome</keyword>
<dbReference type="EMBL" id="MDJD01000014">
    <property type="protein sequence ID" value="OEK09105.1"/>
    <property type="molecule type" value="Genomic_DNA"/>
</dbReference>
<dbReference type="STRING" id="1849968.A8C32_14575"/>
<sequence>MYKQNILVIEDCSLISHVYKTVLESTLKHPFNIDFANKLRRSSKVNTKQSIHINIYRFTTTCFKKTNIILQVKT</sequence>